<organism evidence="1">
    <name type="scientific">uncultured organism</name>
    <dbReference type="NCBI Taxonomy" id="155900"/>
    <lineage>
        <taxon>unclassified sequences</taxon>
        <taxon>environmental samples</taxon>
    </lineage>
</organism>
<dbReference type="AlphaFoldDB" id="Q0GNL5"/>
<dbReference type="EMBL" id="DQ813470">
    <property type="protein sequence ID" value="ABI21587.1"/>
    <property type="molecule type" value="Genomic_DNA"/>
</dbReference>
<evidence type="ECO:0000313" key="1">
    <source>
        <dbReference type="EMBL" id="ABI21587.1"/>
    </source>
</evidence>
<sequence length="52" mass="5843">MSGNSNPTSIIPKNVSDFNNEQHKKHFADGRHNLVIDNGNIHNTDTVVCRKQ</sequence>
<proteinExistence type="predicted"/>
<reference evidence="1" key="1">
    <citation type="journal article" date="2006" name="Mol. Microbiol.">
        <title>Metagenomic DNA fragments that affect Escherichia coli mutational pathways.</title>
        <authorList>
            <person name="Yang H."/>
            <person name="To K.H."/>
            <person name="Aguila S.J."/>
            <person name="Miller J.H."/>
        </authorList>
    </citation>
    <scope>NUCLEOTIDE SEQUENCE</scope>
</reference>
<name>Q0GNL5_9ZZZZ</name>
<protein>
    <submittedName>
        <fullName evidence="1">Uncharacterized protein</fullName>
    </submittedName>
</protein>
<accession>Q0GNL5</accession>